<sequence length="192" mass="21542">MSGYSVIPADFLNKLKQLIGCKLISVKRYSWWAPEEAVEHGVSKKEIFTLTAGPASIEFDSGAILGFFSDPSLCSVMVWMERDEHGRYLRNETLEADEDLFEIAVGDQEYSDGFWRRIVGSTLVSVSILRRIYTGVRISERPCQVGIAFGLEGGEVFLMAHGLHDNSDDFALLEWSQVLSDIRRDLVEESVG</sequence>
<comment type="caution">
    <text evidence="1">The sequence shown here is derived from an EMBL/GenBank/DDBJ whole genome shotgun (WGS) entry which is preliminary data.</text>
</comment>
<accession>A0ABU7HE06</accession>
<protein>
    <submittedName>
        <fullName evidence="1">Uncharacterized protein</fullName>
    </submittedName>
</protein>
<proteinExistence type="predicted"/>
<gene>
    <name evidence="1" type="ORF">V0R62_17955</name>
</gene>
<name>A0ABU7HE06_9PSED</name>
<keyword evidence="2" id="KW-1185">Reference proteome</keyword>
<organism evidence="1 2">
    <name type="scientific">Pseudomonas carassii</name>
    <dbReference type="NCBI Taxonomy" id="3115855"/>
    <lineage>
        <taxon>Bacteria</taxon>
        <taxon>Pseudomonadati</taxon>
        <taxon>Pseudomonadota</taxon>
        <taxon>Gammaproteobacteria</taxon>
        <taxon>Pseudomonadales</taxon>
        <taxon>Pseudomonadaceae</taxon>
        <taxon>Pseudomonas</taxon>
    </lineage>
</organism>
<dbReference type="EMBL" id="JAZDCT010000024">
    <property type="protein sequence ID" value="MEE1889552.1"/>
    <property type="molecule type" value="Genomic_DNA"/>
</dbReference>
<dbReference type="RefSeq" id="WP_330104699.1">
    <property type="nucleotide sequence ID" value="NZ_JAZDCT010000024.1"/>
</dbReference>
<reference evidence="1" key="1">
    <citation type="submission" date="2024-01" db="EMBL/GenBank/DDBJ databases">
        <title>Unpublished Manusciprt.</title>
        <authorList>
            <person name="Duman M."/>
            <person name="Valdes E.G."/>
            <person name="Ajmi N."/>
            <person name="Altun S."/>
            <person name="Saticioglu I.B."/>
        </authorList>
    </citation>
    <scope>NUCLEOTIDE SEQUENCE</scope>
    <source>
        <strain evidence="1">137P</strain>
    </source>
</reference>
<evidence type="ECO:0000313" key="2">
    <source>
        <dbReference type="Proteomes" id="UP001354227"/>
    </source>
</evidence>
<dbReference type="Proteomes" id="UP001354227">
    <property type="component" value="Unassembled WGS sequence"/>
</dbReference>
<evidence type="ECO:0000313" key="1">
    <source>
        <dbReference type="EMBL" id="MEE1889552.1"/>
    </source>
</evidence>